<accession>A0ABY3AVS8</accession>
<dbReference type="InterPro" id="IPR013968">
    <property type="entry name" value="PKS_KR"/>
</dbReference>
<evidence type="ECO:0000256" key="4">
    <source>
        <dbReference type="SAM" id="MobiDB-lite"/>
    </source>
</evidence>
<comment type="similarity">
    <text evidence="1">Belongs to the ATP-dependent AMP-binding enzyme family.</text>
</comment>
<dbReference type="SUPFAM" id="SSF56801">
    <property type="entry name" value="Acetyl-CoA synthetase-like"/>
    <property type="match status" value="1"/>
</dbReference>
<dbReference type="InterPro" id="IPR042099">
    <property type="entry name" value="ANL_N_sf"/>
</dbReference>
<dbReference type="SUPFAM" id="SSF51735">
    <property type="entry name" value="NAD(P)-binding Rossmann-fold domains"/>
    <property type="match status" value="1"/>
</dbReference>
<keyword evidence="3" id="KW-0597">Phosphoprotein</keyword>
<dbReference type="Pfam" id="PF00501">
    <property type="entry name" value="AMP-binding"/>
    <property type="match status" value="1"/>
</dbReference>
<reference evidence="6 7" key="1">
    <citation type="submission" date="2018-03" db="EMBL/GenBank/DDBJ databases">
        <title>Aerobic endospore-forming bacteria genome sequencing and assembly.</title>
        <authorList>
            <person name="Cavalcante D.A."/>
            <person name="Driks A."/>
            <person name="Putonti C."/>
            <person name="De-Souza M.T."/>
        </authorList>
    </citation>
    <scope>NUCLEOTIDE SEQUENCE [LARGE SCALE GENOMIC DNA]</scope>
    <source>
        <strain evidence="6 7">SDF0028</strain>
    </source>
</reference>
<feature type="compositionally biased region" description="Basic residues" evidence="4">
    <location>
        <begin position="1264"/>
        <end position="1282"/>
    </location>
</feature>
<evidence type="ECO:0000256" key="3">
    <source>
        <dbReference type="ARBA" id="ARBA00022553"/>
    </source>
</evidence>
<dbReference type="InterPro" id="IPR020845">
    <property type="entry name" value="AMP-binding_CS"/>
</dbReference>
<gene>
    <name evidence="6" type="ORF">C7Y44_13430</name>
</gene>
<keyword evidence="7" id="KW-1185">Reference proteome</keyword>
<dbReference type="SUPFAM" id="SSF47336">
    <property type="entry name" value="ACP-like"/>
    <property type="match status" value="1"/>
</dbReference>
<dbReference type="EMBL" id="SADY01000003">
    <property type="protein sequence ID" value="TQR45262.1"/>
    <property type="molecule type" value="Genomic_DNA"/>
</dbReference>
<name>A0ABY3AVS8_PAEPP</name>
<dbReference type="InterPro" id="IPR025110">
    <property type="entry name" value="AMP-bd_C"/>
</dbReference>
<dbReference type="SMART" id="SM00822">
    <property type="entry name" value="PKS_KR"/>
    <property type="match status" value="1"/>
</dbReference>
<evidence type="ECO:0000259" key="5">
    <source>
        <dbReference type="PROSITE" id="PS50075"/>
    </source>
</evidence>
<dbReference type="PANTHER" id="PTHR22754">
    <property type="entry name" value="DISCO-INTERACTING PROTEIN 2 DIP2 -RELATED"/>
    <property type="match status" value="1"/>
</dbReference>
<protein>
    <submittedName>
        <fullName evidence="6">SDR family NAD(P)-dependent oxidoreductase</fullName>
    </submittedName>
</protein>
<dbReference type="Pfam" id="PF08659">
    <property type="entry name" value="KR"/>
    <property type="match status" value="1"/>
</dbReference>
<dbReference type="InterPro" id="IPR045851">
    <property type="entry name" value="AMP-bd_C_sf"/>
</dbReference>
<dbReference type="InterPro" id="IPR036291">
    <property type="entry name" value="NAD(P)-bd_dom_sf"/>
</dbReference>
<feature type="domain" description="Carrier" evidence="5">
    <location>
        <begin position="1176"/>
        <end position="1251"/>
    </location>
</feature>
<dbReference type="Proteomes" id="UP000316208">
    <property type="component" value="Unassembled WGS sequence"/>
</dbReference>
<organism evidence="6 7">
    <name type="scientific">Paenibacillus popilliae</name>
    <name type="common">Bacillus popilliae</name>
    <dbReference type="NCBI Taxonomy" id="78057"/>
    <lineage>
        <taxon>Bacteria</taxon>
        <taxon>Bacillati</taxon>
        <taxon>Bacillota</taxon>
        <taxon>Bacilli</taxon>
        <taxon>Bacillales</taxon>
        <taxon>Paenibacillaceae</taxon>
        <taxon>Paenibacillus</taxon>
    </lineage>
</organism>
<dbReference type="InterPro" id="IPR000873">
    <property type="entry name" value="AMP-dep_synth/lig_dom"/>
</dbReference>
<dbReference type="PANTHER" id="PTHR22754:SF32">
    <property type="entry name" value="DISCO-INTERACTING PROTEIN 2"/>
    <property type="match status" value="1"/>
</dbReference>
<dbReference type="Pfam" id="PF00550">
    <property type="entry name" value="PP-binding"/>
    <property type="match status" value="1"/>
</dbReference>
<dbReference type="Pfam" id="PF23024">
    <property type="entry name" value="AMP-dom_DIP2-like"/>
    <property type="match status" value="1"/>
</dbReference>
<feature type="region of interest" description="Disordered" evidence="4">
    <location>
        <begin position="1257"/>
        <end position="1282"/>
    </location>
</feature>
<evidence type="ECO:0000313" key="6">
    <source>
        <dbReference type="EMBL" id="TQR45262.1"/>
    </source>
</evidence>
<dbReference type="SMART" id="SM00823">
    <property type="entry name" value="PKS_PP"/>
    <property type="match status" value="1"/>
</dbReference>
<evidence type="ECO:0000256" key="1">
    <source>
        <dbReference type="ARBA" id="ARBA00006432"/>
    </source>
</evidence>
<keyword evidence="2" id="KW-0596">Phosphopantetheine</keyword>
<dbReference type="Gene3D" id="3.30.300.30">
    <property type="match status" value="1"/>
</dbReference>
<dbReference type="RefSeq" id="WP_142544269.1">
    <property type="nucleotide sequence ID" value="NZ_SADY01000003.1"/>
</dbReference>
<comment type="caution">
    <text evidence="6">The sequence shown here is derived from an EMBL/GenBank/DDBJ whole genome shotgun (WGS) entry which is preliminary data.</text>
</comment>
<dbReference type="Gene3D" id="3.40.50.12780">
    <property type="entry name" value="N-terminal domain of ligase-like"/>
    <property type="match status" value="1"/>
</dbReference>
<evidence type="ECO:0000256" key="2">
    <source>
        <dbReference type="ARBA" id="ARBA00022450"/>
    </source>
</evidence>
<dbReference type="InterPro" id="IPR009081">
    <property type="entry name" value="PP-bd_ACP"/>
</dbReference>
<dbReference type="PROSITE" id="PS50075">
    <property type="entry name" value="CARRIER"/>
    <property type="match status" value="1"/>
</dbReference>
<dbReference type="InterPro" id="IPR036736">
    <property type="entry name" value="ACP-like_sf"/>
</dbReference>
<proteinExistence type="inferred from homology"/>
<sequence length="1282" mass="145045">MRIVQELQKLDFIRDFYLEADRCYFSTNKEMPLEQVMACDPMYEYIQLPFIPRNESGCLDAAKLEGMGYVSSRTYTELKKRFIEAGIQAEMAIAYDNMEQGIAFDERIPAKPFRAEEEQTKGERPAVASNGLMIQDHAIRNLIDLFQQRSSSTGKIIYVDKDGAVEQSYRELYQEAADLANGLREYGFAQGDIVIFQLPDNKAFIECFWACMLLGVIPAPLSVLDSYAVNNVHTEKFKHIWRHLNKPYVITTNRLHDEISRLDMDDSEQVKAISIEQMERKRETSFEPYPWNRDEISLILFTSGSTGVPKGVTLSQKNMLGRTLGEIQMHGLNRREVDLNWMTLTHAAGLIWSHIRDVYLDITQVQVHTELILNDPLLWLELAHTYKATTTWAPNFAYALVNNYLKDDVDYGWDLSRLKYIFAGGEANNSKNLRKFLKRLEKYALPEKALKPAFGMTETSSCITYYQDFSYRSSSDEDKLLPVGTPMPGVELRIVNEYGDLLQEGEIGYVQGKGEPITAGYYRNELANRESFTADGYLITGDMGYIRNNNLILTGRQKDIIILNGLNYFVQDIEAAVDDLPEVNASYTAATSIKSKQDGSELVLVFFSPQDESLLTQETKGEQLKELVLLVKNQIREKCLLNPDYVIPISSQSAERTDIGKKQRKQYQAKFLNGEFNDILQKIAVSNTGAILKKEWVRKELRHNPMGKIYAANATSHICSVLEQKEVPYCTVVEAGDGSEHDVLVDFYFYEEEAVAEISQQSIQFSLAKAHRYFKGLMGTTKRRTVLFPVKQSMVSRSDQAFRVNHSYLAGMLKTASLENPLLCCRLVDVDELSAASIQAEADVSIKDEIVLYREGKRYVPAMKTVKVDERKEPVIPQNGLILVAGGLGGVGLHVCNYLIRTYNSKLLIIGSSDVEAAENSSSYAELASHSPSIMYAKADVTDYEEVLAAVGKAEAAWNMELAAIFNLTGKLSAVEQDEFFANMYVHALENETLDNLMAAAAVKLLGTHNLEKIRRQKKHAVMIVFSSLTAQFGGRGMGAYALANAFQDNYCEYLRNCGEAVWCTSWSMWHQTGLNAYGESGSAVFGGFQELQAVHGIYFLDYILQHHIHSSYVGINRESKKMKCSIVDPYHMKLLIQVQDEGDRNKVRNIVHELDPQLAAHLVCSIRKRSLVLNTDLTDQQQKLIAIWERVLNITGVGVTDNIFDVGGNSLTIFQLVQHIADEFQVDIKPIDLMTYPNIYELSVYLSGQCSSNDITDINDRTSRHRDRLQQKRALRKNRRG</sequence>
<dbReference type="Gene3D" id="1.10.1200.10">
    <property type="entry name" value="ACP-like"/>
    <property type="match status" value="1"/>
</dbReference>
<dbReference type="Gene3D" id="3.40.50.720">
    <property type="entry name" value="NAD(P)-binding Rossmann-like Domain"/>
    <property type="match status" value="1"/>
</dbReference>
<dbReference type="InterPro" id="IPR057326">
    <property type="entry name" value="KR_dom"/>
</dbReference>
<dbReference type="InterPro" id="IPR020806">
    <property type="entry name" value="PKS_PP-bd"/>
</dbReference>
<dbReference type="PROSITE" id="PS00455">
    <property type="entry name" value="AMP_BINDING"/>
    <property type="match status" value="1"/>
</dbReference>
<evidence type="ECO:0000313" key="7">
    <source>
        <dbReference type="Proteomes" id="UP000316208"/>
    </source>
</evidence>